<accession>A0A8J3QK66</accession>
<gene>
    <name evidence="2" type="ORF">Rhe02_92920</name>
</gene>
<evidence type="ECO:0000259" key="1">
    <source>
        <dbReference type="Pfam" id="PF18173"/>
    </source>
</evidence>
<dbReference type="RefSeq" id="WP_203914942.1">
    <property type="nucleotide sequence ID" value="NZ_BONY01000123.1"/>
</dbReference>
<dbReference type="EMBL" id="BONY01000123">
    <property type="protein sequence ID" value="GIH11225.1"/>
    <property type="molecule type" value="Genomic_DNA"/>
</dbReference>
<feature type="domain" description="Bacterial HORMA" evidence="1">
    <location>
        <begin position="6"/>
        <end position="168"/>
    </location>
</feature>
<dbReference type="Pfam" id="PF18173">
    <property type="entry name" value="bacHORMA_2"/>
    <property type="match status" value="1"/>
</dbReference>
<protein>
    <recommendedName>
        <fullName evidence="1">Bacterial HORMA domain-containing protein</fullName>
    </recommendedName>
</protein>
<dbReference type="Proteomes" id="UP000612899">
    <property type="component" value="Unassembled WGS sequence"/>
</dbReference>
<proteinExistence type="predicted"/>
<dbReference type="InterPro" id="IPR040649">
    <property type="entry name" value="Bact_HORMA"/>
</dbReference>
<reference evidence="2" key="1">
    <citation type="submission" date="2021-01" db="EMBL/GenBank/DDBJ databases">
        <title>Whole genome shotgun sequence of Rhizocola hellebori NBRC 109834.</title>
        <authorList>
            <person name="Komaki H."/>
            <person name="Tamura T."/>
        </authorList>
    </citation>
    <scope>NUCLEOTIDE SEQUENCE</scope>
    <source>
        <strain evidence="2">NBRC 109834</strain>
    </source>
</reference>
<keyword evidence="3" id="KW-1185">Reference proteome</keyword>
<dbReference type="AlphaFoldDB" id="A0A8J3QK66"/>
<evidence type="ECO:0000313" key="3">
    <source>
        <dbReference type="Proteomes" id="UP000612899"/>
    </source>
</evidence>
<sequence>MTGTSTSTSTWTIVHTATHLADVILGSIADILGHLGIDATRLFSSWSQDESAISAWIAEQSLESVVLECHRPSGIVSPILEFPVTYTVGGVADKTFTADRASLARYLAKLESVPKGTTFRLFVTFCKSRTPQPGWSTATRAGTDGMRSSSFGTLAGAPHGSASLRYLTHR</sequence>
<comment type="caution">
    <text evidence="2">The sequence shown here is derived from an EMBL/GenBank/DDBJ whole genome shotgun (WGS) entry which is preliminary data.</text>
</comment>
<evidence type="ECO:0000313" key="2">
    <source>
        <dbReference type="EMBL" id="GIH11225.1"/>
    </source>
</evidence>
<organism evidence="2 3">
    <name type="scientific">Rhizocola hellebori</name>
    <dbReference type="NCBI Taxonomy" id="1392758"/>
    <lineage>
        <taxon>Bacteria</taxon>
        <taxon>Bacillati</taxon>
        <taxon>Actinomycetota</taxon>
        <taxon>Actinomycetes</taxon>
        <taxon>Micromonosporales</taxon>
        <taxon>Micromonosporaceae</taxon>
        <taxon>Rhizocola</taxon>
    </lineage>
</organism>
<name>A0A8J3QK66_9ACTN</name>